<evidence type="ECO:0000256" key="3">
    <source>
        <dbReference type="PROSITE-ProRule" id="PRU00023"/>
    </source>
</evidence>
<feature type="repeat" description="ANK" evidence="3">
    <location>
        <begin position="1107"/>
        <end position="1129"/>
    </location>
</feature>
<protein>
    <recommendedName>
        <fullName evidence="6">PGG domain-containing protein</fullName>
    </recommendedName>
</protein>
<evidence type="ECO:0000313" key="7">
    <source>
        <dbReference type="EMBL" id="PTQ41193.1"/>
    </source>
</evidence>
<feature type="compositionally biased region" description="Low complexity" evidence="4">
    <location>
        <begin position="290"/>
        <end position="300"/>
    </location>
</feature>
<dbReference type="OrthoDB" id="194358at2759"/>
<feature type="repeat" description="ANK" evidence="3">
    <location>
        <begin position="698"/>
        <end position="730"/>
    </location>
</feature>
<feature type="repeat" description="ANK" evidence="3">
    <location>
        <begin position="1681"/>
        <end position="1713"/>
    </location>
</feature>
<keyword evidence="8" id="KW-1185">Reference proteome</keyword>
<feature type="repeat" description="ANK" evidence="3">
    <location>
        <begin position="148"/>
        <end position="180"/>
    </location>
</feature>
<dbReference type="PRINTS" id="PR01415">
    <property type="entry name" value="ANKYRIN"/>
</dbReference>
<feature type="repeat" description="ANK" evidence="3">
    <location>
        <begin position="1400"/>
        <end position="1432"/>
    </location>
</feature>
<keyword evidence="5" id="KW-0812">Transmembrane</keyword>
<feature type="repeat" description="ANK" evidence="3">
    <location>
        <begin position="777"/>
        <end position="809"/>
    </location>
</feature>
<feature type="repeat" description="ANK" evidence="3">
    <location>
        <begin position="1577"/>
        <end position="1609"/>
    </location>
</feature>
<feature type="repeat" description="ANK" evidence="3">
    <location>
        <begin position="958"/>
        <end position="980"/>
    </location>
</feature>
<feature type="repeat" description="ANK" evidence="3">
    <location>
        <begin position="1306"/>
        <end position="1338"/>
    </location>
</feature>
<evidence type="ECO:0000259" key="6">
    <source>
        <dbReference type="Pfam" id="PF13962"/>
    </source>
</evidence>
<feature type="region of interest" description="Disordered" evidence="4">
    <location>
        <begin position="288"/>
        <end position="309"/>
    </location>
</feature>
<dbReference type="EMBL" id="KZ772707">
    <property type="protein sequence ID" value="PTQ41193.1"/>
    <property type="molecule type" value="Genomic_DNA"/>
</dbReference>
<proteinExistence type="predicted"/>
<dbReference type="PROSITE" id="PS50297">
    <property type="entry name" value="ANK_REP_REGION"/>
    <property type="match status" value="25"/>
</dbReference>
<dbReference type="SUPFAM" id="SSF48403">
    <property type="entry name" value="Ankyrin repeat"/>
    <property type="match status" value="9"/>
</dbReference>
<evidence type="ECO:0000256" key="5">
    <source>
        <dbReference type="SAM" id="Phobius"/>
    </source>
</evidence>
<feature type="repeat" description="ANK" evidence="3">
    <location>
        <begin position="1"/>
        <end position="27"/>
    </location>
</feature>
<feature type="repeat" description="ANK" evidence="3">
    <location>
        <begin position="1074"/>
        <end position="1106"/>
    </location>
</feature>
<feature type="repeat" description="ANK" evidence="3">
    <location>
        <begin position="220"/>
        <end position="252"/>
    </location>
</feature>
<feature type="transmembrane region" description="Helical" evidence="5">
    <location>
        <begin position="2483"/>
        <end position="2501"/>
    </location>
</feature>
<dbReference type="Proteomes" id="UP000244005">
    <property type="component" value="Unassembled WGS sequence"/>
</dbReference>
<name>A0A2R6X514_MARPO</name>
<gene>
    <name evidence="7" type="ORF">MARPO_0035s0005</name>
</gene>
<keyword evidence="2 3" id="KW-0040">ANK repeat</keyword>
<dbReference type="Gene3D" id="1.25.40.20">
    <property type="entry name" value="Ankyrin repeat-containing domain"/>
    <property type="match status" value="16"/>
</dbReference>
<dbReference type="Pfam" id="PF13962">
    <property type="entry name" value="PGG"/>
    <property type="match status" value="1"/>
</dbReference>
<organism evidence="7 8">
    <name type="scientific">Marchantia polymorpha</name>
    <name type="common">Common liverwort</name>
    <name type="synonym">Marchantia aquatica</name>
    <dbReference type="NCBI Taxonomy" id="3197"/>
    <lineage>
        <taxon>Eukaryota</taxon>
        <taxon>Viridiplantae</taxon>
        <taxon>Streptophyta</taxon>
        <taxon>Embryophyta</taxon>
        <taxon>Marchantiophyta</taxon>
        <taxon>Marchantiopsida</taxon>
        <taxon>Marchantiidae</taxon>
        <taxon>Marchantiales</taxon>
        <taxon>Marchantiaceae</taxon>
        <taxon>Marchantia</taxon>
    </lineage>
</organism>
<feature type="transmembrane region" description="Helical" evidence="5">
    <location>
        <begin position="2402"/>
        <end position="2426"/>
    </location>
</feature>
<dbReference type="PROSITE" id="PS50088">
    <property type="entry name" value="ANK_REPEAT"/>
    <property type="match status" value="26"/>
</dbReference>
<feature type="repeat" description="ANK" evidence="3">
    <location>
        <begin position="1433"/>
        <end position="1455"/>
    </location>
</feature>
<feature type="repeat" description="ANK" evidence="3">
    <location>
        <begin position="388"/>
        <end position="420"/>
    </location>
</feature>
<dbReference type="PANTHER" id="PTHR23206:SF8">
    <property type="entry name" value="ANKYRIN REPEAT AND KH DOMAIN-CONTAINING 1"/>
    <property type="match status" value="1"/>
</dbReference>
<evidence type="ECO:0000313" key="8">
    <source>
        <dbReference type="Proteomes" id="UP000244005"/>
    </source>
</evidence>
<feature type="repeat" description="ANK" evidence="3">
    <location>
        <begin position="467"/>
        <end position="499"/>
    </location>
</feature>
<feature type="repeat" description="ANK" evidence="3">
    <location>
        <begin position="1612"/>
        <end position="1644"/>
    </location>
</feature>
<feature type="repeat" description="ANK" evidence="3">
    <location>
        <begin position="1714"/>
        <end position="1746"/>
    </location>
</feature>
<feature type="repeat" description="ANK" evidence="3">
    <location>
        <begin position="500"/>
        <end position="522"/>
    </location>
</feature>
<feature type="repeat" description="ANK" evidence="3">
    <location>
        <begin position="849"/>
        <end position="881"/>
    </location>
</feature>
<keyword evidence="5" id="KW-1133">Transmembrane helix</keyword>
<keyword evidence="1" id="KW-0677">Repeat</keyword>
<feature type="repeat" description="ANK" evidence="3">
    <location>
        <begin position="1476"/>
        <end position="1508"/>
    </location>
</feature>
<dbReference type="OMA" id="RSCMLHV"/>
<dbReference type="SMART" id="SM00248">
    <property type="entry name" value="ANK"/>
    <property type="match status" value="49"/>
</dbReference>
<accession>A0A2R6X514</accession>
<feature type="repeat" description="ANK" evidence="3">
    <location>
        <begin position="622"/>
        <end position="654"/>
    </location>
</feature>
<feature type="repeat" description="ANK" evidence="3">
    <location>
        <begin position="69"/>
        <end position="101"/>
    </location>
</feature>
<feature type="repeat" description="ANK" evidence="3">
    <location>
        <begin position="925"/>
        <end position="957"/>
    </location>
</feature>
<evidence type="ECO:0000256" key="4">
    <source>
        <dbReference type="SAM" id="MobiDB-lite"/>
    </source>
</evidence>
<feature type="transmembrane region" description="Helical" evidence="5">
    <location>
        <begin position="2446"/>
        <end position="2471"/>
    </location>
</feature>
<reference evidence="8" key="1">
    <citation type="journal article" date="2017" name="Cell">
        <title>Insights into land plant evolution garnered from the Marchantia polymorpha genome.</title>
        <authorList>
            <person name="Bowman J.L."/>
            <person name="Kohchi T."/>
            <person name="Yamato K.T."/>
            <person name="Jenkins J."/>
            <person name="Shu S."/>
            <person name="Ishizaki K."/>
            <person name="Yamaoka S."/>
            <person name="Nishihama R."/>
            <person name="Nakamura Y."/>
            <person name="Berger F."/>
            <person name="Adam C."/>
            <person name="Aki S.S."/>
            <person name="Althoff F."/>
            <person name="Araki T."/>
            <person name="Arteaga-Vazquez M.A."/>
            <person name="Balasubrmanian S."/>
            <person name="Barry K."/>
            <person name="Bauer D."/>
            <person name="Boehm C.R."/>
            <person name="Briginshaw L."/>
            <person name="Caballero-Perez J."/>
            <person name="Catarino B."/>
            <person name="Chen F."/>
            <person name="Chiyoda S."/>
            <person name="Chovatia M."/>
            <person name="Davies K.M."/>
            <person name="Delmans M."/>
            <person name="Demura T."/>
            <person name="Dierschke T."/>
            <person name="Dolan L."/>
            <person name="Dorantes-Acosta A.E."/>
            <person name="Eklund D.M."/>
            <person name="Florent S.N."/>
            <person name="Flores-Sandoval E."/>
            <person name="Fujiyama A."/>
            <person name="Fukuzawa H."/>
            <person name="Galik B."/>
            <person name="Grimanelli D."/>
            <person name="Grimwood J."/>
            <person name="Grossniklaus U."/>
            <person name="Hamada T."/>
            <person name="Haseloff J."/>
            <person name="Hetherington A.J."/>
            <person name="Higo A."/>
            <person name="Hirakawa Y."/>
            <person name="Hundley H.N."/>
            <person name="Ikeda Y."/>
            <person name="Inoue K."/>
            <person name="Inoue S.I."/>
            <person name="Ishida S."/>
            <person name="Jia Q."/>
            <person name="Kakita M."/>
            <person name="Kanazawa T."/>
            <person name="Kawai Y."/>
            <person name="Kawashima T."/>
            <person name="Kennedy M."/>
            <person name="Kinose K."/>
            <person name="Kinoshita T."/>
            <person name="Kohara Y."/>
            <person name="Koide E."/>
            <person name="Komatsu K."/>
            <person name="Kopischke S."/>
            <person name="Kubo M."/>
            <person name="Kyozuka J."/>
            <person name="Lagercrantz U."/>
            <person name="Lin S.S."/>
            <person name="Lindquist E."/>
            <person name="Lipzen A.M."/>
            <person name="Lu C.W."/>
            <person name="De Luna E."/>
            <person name="Martienssen R.A."/>
            <person name="Minamino N."/>
            <person name="Mizutani M."/>
            <person name="Mizutani M."/>
            <person name="Mochizuki N."/>
            <person name="Monte I."/>
            <person name="Mosher R."/>
            <person name="Nagasaki H."/>
            <person name="Nakagami H."/>
            <person name="Naramoto S."/>
            <person name="Nishitani K."/>
            <person name="Ohtani M."/>
            <person name="Okamoto T."/>
            <person name="Okumura M."/>
            <person name="Phillips J."/>
            <person name="Pollak B."/>
            <person name="Reinders A."/>
            <person name="Rovekamp M."/>
            <person name="Sano R."/>
            <person name="Sawa S."/>
            <person name="Schmid M.W."/>
            <person name="Shirakawa M."/>
            <person name="Solano R."/>
            <person name="Spunde A."/>
            <person name="Suetsugu N."/>
            <person name="Sugano S."/>
            <person name="Sugiyama A."/>
            <person name="Sun R."/>
            <person name="Suzuki Y."/>
            <person name="Takenaka M."/>
            <person name="Takezawa D."/>
            <person name="Tomogane H."/>
            <person name="Tsuzuki M."/>
            <person name="Ueda T."/>
            <person name="Umeda M."/>
            <person name="Ward J.M."/>
            <person name="Watanabe Y."/>
            <person name="Yazaki K."/>
            <person name="Yokoyama R."/>
            <person name="Yoshitake Y."/>
            <person name="Yotsui I."/>
            <person name="Zachgo S."/>
            <person name="Schmutz J."/>
        </authorList>
    </citation>
    <scope>NUCLEOTIDE SEQUENCE [LARGE SCALE GENOMIC DNA]</scope>
    <source>
        <strain evidence="8">Tak-1</strain>
    </source>
</reference>
<feature type="domain" description="PGG" evidence="6">
    <location>
        <begin position="2347"/>
        <end position="2467"/>
    </location>
</feature>
<sequence length="2563" mass="286357">MLACKEGHLEISKLLIEKNANMEVSAHGWNCLHFSARYGHHEVSFLMLESCRNLIDSAIRGKESLSSMLGFTSLMLASKFGHHDVVKLLLEHKASVMMTSKEGWNCLHYAARWGHFEVSKLILEACPKIINYGTIRSKGSADVEHMDSNLTPLMLACQYGHERIVELLLEHKADVRMRTELGWNCLHYAGRWGHFEVSRLIIKACAEMINDRTENGNLGEVRTTLMLACENGHEDVVKLLLEHKADVMIFSDFGWNCFHYAARWGGFEVSKLIIEACVVIINIGTLGTNSSSSSRSSSSSVLQGSTPDKNVMNETGLMLACESGNEQVVRLLLAHKADVMVYSECGRNCLHYAARWGHSEVSSLLIQEFPQLRDSTIRGAAKCPPNDCGKTALMLASQFGHDDVVKSLLEHKASVLMTSEAGLNCLHYAARWGHFEVSKLIIEACPEIINDGTMRTKITADLEFDVSNETPLMLACLYGHEDVVKLLLEHKADVMVYSESGRNCLHYAAESGHSEVSSLLIQEFPQLRDSTIRGAAKCPPNDCGKTALMLASQSGHHDVVKSLLEHKASVMMTSEAGLNCLHYAARSGHFEVSKLILEACPEIINDGTMRTKITADLEYDVSNETPLMLACLYGHEDVVKLLLEHKADVMVYSESGRNCLHYAARWGHSEVSSLLIQEFPQLRDSTIRGAAKCPPNDCGKTALMLASQSGHHDVVKSLLEHKASVMMTSEAGLNCLHYAARSGHFEVSKLILEACPEIINYGTIRSKGSDDLEYMDSNLTPLMLACRDGHERIVELLLKHKADVRMRTELGWNCLHYAGRCGHFEVSRLIIKACAEMINDRTENGNLGGGRTTLMLACENGHEDVVKLLLEHKADVMIFSDYGWNCFHHAAERGHSEVSSLLIQEFPQLRDSTTRVAAKCPPDDSGKTALMLASQSGQHDVVKLLLEHKASVMMTSEEGWNCLHYAARSGHFEVSKLILEACPEIINYGTIRSKGSDDLEYMDSNLTPLMLACHDYGWNCFHYGARNGHFEVSKLILEACPEIINRGTLGGDIINSRSSSSSTPQRSTPVVNAKNKTGLMLACENGHEQVVRLLLAHKANVMVYSESGRNCLHYAAERGHSEVSSLLIQEFPQLRDSTTRFAAKCPPDDSGKTALMLASQYGKVEVLLIEHKASVMMTSEEGWNCLHYAARWGHFEVSKLIIEACPEIINDGTMRTKITADLEYMNSNKTPLMIACRYGHERVVELLLEHKADVRMRDECGWNCLHYAGRWGGFEVSKLIVEACPEIINYGTKRSKGSADLNTMDLNKTPLMLACLNGREDVVKLLLEHKADVMIFNDSGCNCFHYAASWGRFEVSKLIIEACPEIINIGTLGTNSSISSSSSSSIPQGSTPVVKVKIEKNITGLMLACESGNEQVVRLLLAHKADVMVYCENGRNCLHYAAERGHSEVSSLLIQEFPQLRDSTTRGAAKCPPNDSGKTALMLASQYGKVEVVRTLLSHKADVMLRSEEGCDVLLYAARSDDLKVLELIIEAVVKSVVDANSPWWQRTLIWASEIGHLSVVGMLLKYKIDVTLQNGDGHNCLHLAAKNGHFEFLEAILEKDTEGFVNSTTRAGETSLMLAAQKGDVEVAKILLKYKASVLECNEDGWNCLHFAASQGKVKVMLEILNHPDLEKLVDSKTKAGRTALILAAENGYADVVKLLIHKNCNELLCDDEGFSCLHVAAKYGHREVLSHLLSEEGDEDYWDKECLWLGDIESKIRRLDPNSLLLTSKRLKLMEVRSCCEQLTALHMAGIGHRTAIVAFLERTYFTLALRSRRFLLDPVTTFICYEAQSLNIFNLRVDDFFYGSALSATTELQYPQLEYFQLLEYFRASRKKFMEPVRGLVRCAELEARIGLEENWRQLLGRNHEVEDFVADKADYDGLSTSNLLDLSGMVEANLAVVRYVNARDIIGRTALHYLAATCDCERGKERDGCRIAFLNVLGTPFYDVVAADWRGYTPLHLAAYKKNSAFITMFVTSTCSSEEKRLMYNSKGARIMNVEDSLREAVHEAGGADCEFYQPRNGHIHKCLWQEERDGIIPLHYAVEKYYPDYGDVVERLVKASRLNLITKTSNLESSFTIAMSQGAYLYDSRGNKNGMSRDNILSPGRQHATQPSNMNIECQDNQLSMFKSLEKQAVLSIYDPDVTREERNSIWVELIWSMREILEEQQIDVDERGQMLKEMNETGHCGGLTILHYAAFRGLLNELQHLLGFRELREMVDCPCTVSGQTMMHFAVIEKQTEVLNWLRTESYGRLDEEDKQGRTPYELLLEVLIASSSPELKNCEASLRGEKTIMNYIEKQYRDRQIHVDAGNTALVGAALIASVTFAGWLQPPLGYMEYQQYTFPDSNNPESFAAVQQYSSVRVFWVLNSLSFFFAVATVVCGARAVLPASSTVFISKEVRLIRNWLVRTSILLVISIICVLGAFGAAGFAALPPDSKYQTSMTITSVVGGSTCVVFLFCYFLRLNEIKHWLPSFDGQSIKLWLTGGHRELGSSETCRKSGKSVETKFYALRTAKRRWRNLWGLM</sequence>
<feature type="repeat" description="ANK" evidence="3">
    <location>
        <begin position="543"/>
        <end position="575"/>
    </location>
</feature>
<feature type="repeat" description="ANK" evidence="3">
    <location>
        <begin position="312"/>
        <end position="344"/>
    </location>
</feature>
<evidence type="ECO:0000256" key="1">
    <source>
        <dbReference type="ARBA" id="ARBA00022737"/>
    </source>
</evidence>
<dbReference type="PANTHER" id="PTHR23206">
    <property type="entry name" value="MASK PROTEIN"/>
    <property type="match status" value="1"/>
</dbReference>
<dbReference type="InterPro" id="IPR036770">
    <property type="entry name" value="Ankyrin_rpt-contain_sf"/>
</dbReference>
<dbReference type="InterPro" id="IPR002110">
    <property type="entry name" value="Ankyrin_rpt"/>
</dbReference>
<dbReference type="Pfam" id="PF12796">
    <property type="entry name" value="Ank_2"/>
    <property type="match status" value="21"/>
</dbReference>
<keyword evidence="5" id="KW-0472">Membrane</keyword>
<dbReference type="InterPro" id="IPR051631">
    <property type="entry name" value="Ankyrin-KH/SAM_domain"/>
</dbReference>
<dbReference type="InterPro" id="IPR026961">
    <property type="entry name" value="PGG_dom"/>
</dbReference>
<feature type="repeat" description="ANK" evidence="3">
    <location>
        <begin position="1227"/>
        <end position="1259"/>
    </location>
</feature>
<evidence type="ECO:0000256" key="2">
    <source>
        <dbReference type="ARBA" id="ARBA00023043"/>
    </source>
</evidence>